<keyword evidence="9 12" id="KW-0961">Cell wall biogenesis/degradation</keyword>
<keyword evidence="8 12" id="KW-0131">Cell cycle</keyword>
<dbReference type="InterPro" id="IPR005750">
    <property type="entry name" value="UDP_GlcNAc_COvinyl_MurA"/>
</dbReference>
<evidence type="ECO:0000256" key="9">
    <source>
        <dbReference type="ARBA" id="ARBA00023316"/>
    </source>
</evidence>
<keyword evidence="4 12" id="KW-0132">Cell division</keyword>
<dbReference type="CDD" id="cd01555">
    <property type="entry name" value="UdpNAET"/>
    <property type="match status" value="1"/>
</dbReference>
<keyword evidence="7 12" id="KW-0573">Peptidoglycan synthesis</keyword>
<evidence type="ECO:0000256" key="6">
    <source>
        <dbReference type="ARBA" id="ARBA00022960"/>
    </source>
</evidence>
<name>A0A0S4M1A9_9BURK</name>
<dbReference type="PANTHER" id="PTHR43783">
    <property type="entry name" value="UDP-N-ACETYLGLUCOSAMINE 1-CARBOXYVINYLTRANSFERASE"/>
    <property type="match status" value="1"/>
</dbReference>
<dbReference type="GO" id="GO:0009252">
    <property type="term" value="P:peptidoglycan biosynthetic process"/>
    <property type="evidence" value="ECO:0007669"/>
    <property type="project" value="UniProtKB-UniRule"/>
</dbReference>
<comment type="subcellular location">
    <subcellularLocation>
        <location evidence="1 12">Cytoplasm</location>
    </subcellularLocation>
</comment>
<dbReference type="InterPro" id="IPR050068">
    <property type="entry name" value="MurA_subfamily"/>
</dbReference>
<protein>
    <recommendedName>
        <fullName evidence="12">UDP-N-acetylglucosamine 1-carboxyvinyltransferase</fullName>
        <ecNumber evidence="12">2.5.1.7</ecNumber>
    </recommendedName>
    <alternativeName>
        <fullName evidence="12">Enoylpyruvate transferase</fullName>
    </alternativeName>
    <alternativeName>
        <fullName evidence="12">UDP-N-acetylglucosamine enolpyruvyl transferase</fullName>
        <shortName evidence="12">EPT</shortName>
    </alternativeName>
</protein>
<dbReference type="PATRIC" id="fig|1561003.3.peg.166"/>
<dbReference type="GO" id="GO:0071555">
    <property type="term" value="P:cell wall organization"/>
    <property type="evidence" value="ECO:0007669"/>
    <property type="project" value="UniProtKB-KW"/>
</dbReference>
<evidence type="ECO:0000259" key="13">
    <source>
        <dbReference type="Pfam" id="PF00275"/>
    </source>
</evidence>
<evidence type="ECO:0000313" key="15">
    <source>
        <dbReference type="Proteomes" id="UP000198651"/>
    </source>
</evidence>
<dbReference type="AlphaFoldDB" id="A0A0S4M1A9"/>
<evidence type="ECO:0000256" key="12">
    <source>
        <dbReference type="HAMAP-Rule" id="MF_00111"/>
    </source>
</evidence>
<evidence type="ECO:0000256" key="8">
    <source>
        <dbReference type="ARBA" id="ARBA00023306"/>
    </source>
</evidence>
<dbReference type="RefSeq" id="WP_092342599.1">
    <property type="nucleotide sequence ID" value="NZ_FLSL01000087.1"/>
</dbReference>
<gene>
    <name evidence="12 14" type="primary">murA</name>
    <name evidence="14" type="ORF">Ark11_0165</name>
</gene>
<evidence type="ECO:0000256" key="11">
    <source>
        <dbReference type="ARBA" id="ARBA00047527"/>
    </source>
</evidence>
<organism evidence="14 15">
    <name type="scientific">Candidatus Ichthyocystis hellenicum</name>
    <dbReference type="NCBI Taxonomy" id="1561003"/>
    <lineage>
        <taxon>Bacteria</taxon>
        <taxon>Pseudomonadati</taxon>
        <taxon>Pseudomonadota</taxon>
        <taxon>Betaproteobacteria</taxon>
        <taxon>Burkholderiales</taxon>
        <taxon>Candidatus Ichthyocystis</taxon>
    </lineage>
</organism>
<evidence type="ECO:0000256" key="1">
    <source>
        <dbReference type="ARBA" id="ARBA00004496"/>
    </source>
</evidence>
<feature type="modified residue" description="2-(S-cysteinyl)pyruvic acid O-phosphothioketal" evidence="12">
    <location>
        <position position="117"/>
    </location>
</feature>
<keyword evidence="6 12" id="KW-0133">Cell shape</keyword>
<dbReference type="UniPathway" id="UPA00219"/>
<dbReference type="InterPro" id="IPR001986">
    <property type="entry name" value="Enolpyruvate_Tfrase_dom"/>
</dbReference>
<dbReference type="EC" id="2.5.1.7" evidence="12"/>
<evidence type="ECO:0000256" key="4">
    <source>
        <dbReference type="ARBA" id="ARBA00022618"/>
    </source>
</evidence>
<dbReference type="STRING" id="1561003.Ark11_0165"/>
<comment type="caution">
    <text evidence="12">Lacks conserved residue(s) required for the propagation of feature annotation.</text>
</comment>
<evidence type="ECO:0000256" key="10">
    <source>
        <dbReference type="ARBA" id="ARBA00038367"/>
    </source>
</evidence>
<feature type="binding site" evidence="12">
    <location>
        <begin position="22"/>
        <end position="23"/>
    </location>
    <ligand>
        <name>phosphoenolpyruvate</name>
        <dbReference type="ChEBI" id="CHEBI:58702"/>
    </ligand>
</feature>
<comment type="function">
    <text evidence="12">Cell wall formation. Adds enolpyruvyl to UDP-N-acetylglucosamine.</text>
</comment>
<keyword evidence="12" id="KW-0670">Pyruvate</keyword>
<dbReference type="NCBIfam" id="TIGR01072">
    <property type="entry name" value="murA"/>
    <property type="match status" value="1"/>
</dbReference>
<feature type="domain" description="Enolpyruvate transferase" evidence="13">
    <location>
        <begin position="7"/>
        <end position="407"/>
    </location>
</feature>
<evidence type="ECO:0000256" key="7">
    <source>
        <dbReference type="ARBA" id="ARBA00022984"/>
    </source>
</evidence>
<comment type="pathway">
    <text evidence="2 12">Cell wall biogenesis; peptidoglycan biosynthesis.</text>
</comment>
<feature type="active site" description="Proton donor" evidence="12">
    <location>
        <position position="117"/>
    </location>
</feature>
<dbReference type="GO" id="GO:0005737">
    <property type="term" value="C:cytoplasm"/>
    <property type="evidence" value="ECO:0007669"/>
    <property type="project" value="UniProtKB-SubCell"/>
</dbReference>
<dbReference type="NCBIfam" id="NF006873">
    <property type="entry name" value="PRK09369.1"/>
    <property type="match status" value="1"/>
</dbReference>
<dbReference type="EMBL" id="LN906597">
    <property type="protein sequence ID" value="CUT17024.1"/>
    <property type="molecule type" value="Genomic_DNA"/>
</dbReference>
<dbReference type="SUPFAM" id="SSF55205">
    <property type="entry name" value="EPT/RTPC-like"/>
    <property type="match status" value="1"/>
</dbReference>
<comment type="catalytic activity">
    <reaction evidence="11 12">
        <text>phosphoenolpyruvate + UDP-N-acetyl-alpha-D-glucosamine = UDP-N-acetyl-3-O-(1-carboxyvinyl)-alpha-D-glucosamine + phosphate</text>
        <dbReference type="Rhea" id="RHEA:18681"/>
        <dbReference type="ChEBI" id="CHEBI:43474"/>
        <dbReference type="ChEBI" id="CHEBI:57705"/>
        <dbReference type="ChEBI" id="CHEBI:58702"/>
        <dbReference type="ChEBI" id="CHEBI:68483"/>
        <dbReference type="EC" id="2.5.1.7"/>
    </reaction>
</comment>
<dbReference type="GO" id="GO:0019277">
    <property type="term" value="P:UDP-N-acetylgalactosamine biosynthetic process"/>
    <property type="evidence" value="ECO:0007669"/>
    <property type="project" value="InterPro"/>
</dbReference>
<evidence type="ECO:0000256" key="2">
    <source>
        <dbReference type="ARBA" id="ARBA00004752"/>
    </source>
</evidence>
<dbReference type="OrthoDB" id="9803760at2"/>
<feature type="binding site" evidence="12">
    <location>
        <begin position="122"/>
        <end position="126"/>
    </location>
    <ligand>
        <name>UDP-N-acetyl-alpha-D-glucosamine</name>
        <dbReference type="ChEBI" id="CHEBI:57705"/>
    </ligand>
</feature>
<feature type="binding site" evidence="12">
    <location>
        <position position="328"/>
    </location>
    <ligand>
        <name>UDP-N-acetyl-alpha-D-glucosamine</name>
        <dbReference type="ChEBI" id="CHEBI:57705"/>
    </ligand>
</feature>
<dbReference type="GO" id="GO:0051301">
    <property type="term" value="P:cell division"/>
    <property type="evidence" value="ECO:0007669"/>
    <property type="project" value="UniProtKB-KW"/>
</dbReference>
<dbReference type="PANTHER" id="PTHR43783:SF1">
    <property type="entry name" value="UDP-N-ACETYLGLUCOSAMINE 1-CARBOXYVINYLTRANSFERASE"/>
    <property type="match status" value="1"/>
</dbReference>
<proteinExistence type="inferred from homology"/>
<accession>A0A0S4M1A9</accession>
<keyword evidence="15" id="KW-1185">Reference proteome</keyword>
<dbReference type="GO" id="GO:0008760">
    <property type="term" value="F:UDP-N-acetylglucosamine 1-carboxyvinyltransferase activity"/>
    <property type="evidence" value="ECO:0007669"/>
    <property type="project" value="UniProtKB-UniRule"/>
</dbReference>
<dbReference type="Gene3D" id="3.65.10.10">
    <property type="entry name" value="Enolpyruvate transferase domain"/>
    <property type="match status" value="2"/>
</dbReference>
<dbReference type="Proteomes" id="UP000198651">
    <property type="component" value="Chromosome I"/>
</dbReference>
<evidence type="ECO:0000256" key="3">
    <source>
        <dbReference type="ARBA" id="ARBA00022490"/>
    </source>
</evidence>
<feature type="binding site" evidence="12">
    <location>
        <position position="306"/>
    </location>
    <ligand>
        <name>UDP-N-acetyl-alpha-D-glucosamine</name>
        <dbReference type="ChEBI" id="CHEBI:57705"/>
    </ligand>
</feature>
<dbReference type="Pfam" id="PF00275">
    <property type="entry name" value="EPSP_synthase"/>
    <property type="match status" value="1"/>
</dbReference>
<feature type="binding site" evidence="12">
    <location>
        <position position="93"/>
    </location>
    <ligand>
        <name>UDP-N-acetyl-alpha-D-glucosamine</name>
        <dbReference type="ChEBI" id="CHEBI:57705"/>
    </ligand>
</feature>
<reference evidence="15" key="1">
    <citation type="submission" date="2015-11" db="EMBL/GenBank/DDBJ databases">
        <authorList>
            <person name="Seth-Smith H.M.B."/>
        </authorList>
    </citation>
    <scope>NUCLEOTIDE SEQUENCE [LARGE SCALE GENOMIC DNA]</scope>
    <source>
        <strain evidence="15">2013Ark11</strain>
    </source>
</reference>
<keyword evidence="5 12" id="KW-0808">Transferase</keyword>
<evidence type="ECO:0000256" key="5">
    <source>
        <dbReference type="ARBA" id="ARBA00022679"/>
    </source>
</evidence>
<evidence type="ECO:0000313" key="14">
    <source>
        <dbReference type="EMBL" id="CUT17024.1"/>
    </source>
</evidence>
<dbReference type="InterPro" id="IPR036968">
    <property type="entry name" value="Enolpyruvate_Tfrase_sf"/>
</dbReference>
<comment type="similarity">
    <text evidence="10 12">Belongs to the EPSP synthase family. MurA subfamily.</text>
</comment>
<dbReference type="GO" id="GO:0008360">
    <property type="term" value="P:regulation of cell shape"/>
    <property type="evidence" value="ECO:0007669"/>
    <property type="project" value="UniProtKB-KW"/>
</dbReference>
<sequence>MSCFCVKGGVNLKGEIDVSGSKNAILPLLSSCLLTSSSVVFHGVPRLRDVETMIALLRALGVDVRWQSAHSLSLSAKELTSCVVPLSLVRDMRASILVIGPILARLGRVEFLEPGGCAIGQRPIDQHLKALSRMGVIFDHLGDSILGSCTKLSGSYVVFDCVTVTGTENLMMAAVLADGVTVLNRAACEPEIVDLAKCLNQMGADIEGAGTPTIRIKGVSSLSGVEYKVMPDRIEAGTYLCAVAATRGELVLRDACPYLSNDVLDAFRAAGCVVKVYDESTIYMKSSMKLSGVDIVTAPYPGFPTDLQAPFMVVNTVASGFSRVTEKIFEGRFIHVPELRRFGCRVSIEGDTACINGGYLLRGSIVNAPDLRAAAALVIAAMCAEGTSTIQRADFIERGYESMPEKLAALGAVVKKYEMEQCIPG</sequence>
<dbReference type="HAMAP" id="MF_00111">
    <property type="entry name" value="MurA"/>
    <property type="match status" value="1"/>
</dbReference>
<keyword evidence="3 12" id="KW-0963">Cytoplasm</keyword>
<dbReference type="InterPro" id="IPR013792">
    <property type="entry name" value="RNA3'P_cycl/enolpyr_Trfase_a/b"/>
</dbReference>